<sequence>MNINLVKTINNYKDYSWLYKGLNKLVLYKNNFTTFPSLLKVTIAKFNLNILLVDKAISIIKKYKIKKMKKNLTPKNRIFNNNSKYFENILEITC</sequence>
<protein>
    <submittedName>
        <fullName evidence="1">Uncharacterized protein</fullName>
    </submittedName>
</protein>
<comment type="caution">
    <text evidence="1">The sequence shown here is derived from an EMBL/GenBank/DDBJ whole genome shotgun (WGS) entry which is preliminary data.</text>
</comment>
<dbReference type="Proteomes" id="UP000295083">
    <property type="component" value="Unassembled WGS sequence"/>
</dbReference>
<evidence type="ECO:0000313" key="1">
    <source>
        <dbReference type="EMBL" id="TDZ27610.1"/>
    </source>
</evidence>
<keyword evidence="2" id="KW-1185">Reference proteome</keyword>
<proteinExistence type="predicted"/>
<dbReference type="EMBL" id="QAPG01002241">
    <property type="protein sequence ID" value="TDZ27610.1"/>
    <property type="molecule type" value="Genomic_DNA"/>
</dbReference>
<reference evidence="1 2" key="1">
    <citation type="submission" date="2018-11" db="EMBL/GenBank/DDBJ databases">
        <title>Genome sequence and assembly of Colletotrichum spinosum.</title>
        <authorList>
            <person name="Gan P."/>
            <person name="Shirasu K."/>
        </authorList>
    </citation>
    <scope>NUCLEOTIDE SEQUENCE [LARGE SCALE GENOMIC DNA]</scope>
    <source>
        <strain evidence="1 2">CBS 515.97</strain>
    </source>
</reference>
<organism evidence="1 2">
    <name type="scientific">Colletotrichum spinosum</name>
    <dbReference type="NCBI Taxonomy" id="1347390"/>
    <lineage>
        <taxon>Eukaryota</taxon>
        <taxon>Fungi</taxon>
        <taxon>Dikarya</taxon>
        <taxon>Ascomycota</taxon>
        <taxon>Pezizomycotina</taxon>
        <taxon>Sordariomycetes</taxon>
        <taxon>Hypocreomycetidae</taxon>
        <taxon>Glomerellales</taxon>
        <taxon>Glomerellaceae</taxon>
        <taxon>Colletotrichum</taxon>
        <taxon>Colletotrichum orbiculare species complex</taxon>
    </lineage>
</organism>
<gene>
    <name evidence="1" type="ORF">C8035_v005012</name>
</gene>
<dbReference type="AlphaFoldDB" id="A0A4R8PU22"/>
<name>A0A4R8PU22_9PEZI</name>
<accession>A0A4R8PU22</accession>
<evidence type="ECO:0000313" key="2">
    <source>
        <dbReference type="Proteomes" id="UP000295083"/>
    </source>
</evidence>